<gene>
    <name evidence="2" type="ORF">Hypma_010706</name>
</gene>
<evidence type="ECO:0000313" key="3">
    <source>
        <dbReference type="Proteomes" id="UP000076154"/>
    </source>
</evidence>
<accession>A0A369JTZ8</accession>
<feature type="region of interest" description="Disordered" evidence="1">
    <location>
        <begin position="1"/>
        <end position="32"/>
    </location>
</feature>
<name>A0A369JTZ8_HYPMA</name>
<dbReference type="Proteomes" id="UP000076154">
    <property type="component" value="Unassembled WGS sequence"/>
</dbReference>
<feature type="region of interest" description="Disordered" evidence="1">
    <location>
        <begin position="202"/>
        <end position="299"/>
    </location>
</feature>
<dbReference type="InParanoid" id="A0A369JTZ8"/>
<evidence type="ECO:0000313" key="2">
    <source>
        <dbReference type="EMBL" id="RDB22216.1"/>
    </source>
</evidence>
<dbReference type="OrthoDB" id="3068475at2759"/>
<proteinExistence type="predicted"/>
<evidence type="ECO:0000256" key="1">
    <source>
        <dbReference type="SAM" id="MobiDB-lite"/>
    </source>
</evidence>
<sequence>MNNPPDNPHSPPPHSNHDQTKISHSRLSSFSGSITKIFHGKKSRRTNVNMVVADACSDPESHFTAEPLHPPFSEAPSQPHTQLTESCAVPAGPPPQLPAINATAATSNDDSTGDAPAEEGFQPPNIPQVREQNIVRHWNHNRRAVSNAPSSIQGLSIPNDTNTAHQLWVDINGFLRAGPSQTEMSHSTVTLLVSHISFAPSCDHSEGAPDDVSGPPEAVHDTQPNRRRRSPRDIHELQDGSHDPSPQGSATPARPVTHENDAHRFLSPTNTSIGSQSSVPIHQPPPQGQNGPRADDQAVVHNPGHAHVAPVANTAGLSQPAWISQDYAEPPGLVSQRQQDMVTVNHQSTTRIIGTTSAAAQEPAPTQGSNPHPPPDPTGGNVLHNGSSSHHLIMRDQNNALSANDQLHEPPPVVGGPPTSSVITQWPPVSHTLVSHPPQATVRTNYLPFTRPDDWEITWKQYPKLTPKCPVTVAQCLYILHECPYLESLECTLVSGGLPQYADHRLRVQSLLSLRINTSAPPSSLFNHLLLPSLQSLHVQWNAPGHVPTQRELGIRSMMASSPQQSCELQELLLIGLYPPEDELLDCLSLASNTLQRLVIRTDPDLHLSDGMMISRRLLQQLTLLSVHQLCPGLRYIELCPIHAMDRDYLTAMQDSRGDELQKIRFLLASG</sequence>
<feature type="compositionally biased region" description="Polar residues" evidence="1">
    <location>
        <begin position="267"/>
        <end position="280"/>
    </location>
</feature>
<dbReference type="EMBL" id="LUEZ02000052">
    <property type="protein sequence ID" value="RDB22216.1"/>
    <property type="molecule type" value="Genomic_DNA"/>
</dbReference>
<reference evidence="2" key="1">
    <citation type="submission" date="2018-04" db="EMBL/GenBank/DDBJ databases">
        <title>Whole genome sequencing of Hypsizygus marmoreus.</title>
        <authorList>
            <person name="Choi I.-G."/>
            <person name="Min B."/>
            <person name="Kim J.-G."/>
            <person name="Kim S."/>
            <person name="Oh Y.-L."/>
            <person name="Kong W.-S."/>
            <person name="Park H."/>
            <person name="Jeong J."/>
            <person name="Song E.-S."/>
        </authorList>
    </citation>
    <scope>NUCLEOTIDE SEQUENCE [LARGE SCALE GENOMIC DNA]</scope>
    <source>
        <strain evidence="2">51987-8</strain>
    </source>
</reference>
<feature type="compositionally biased region" description="Polar residues" evidence="1">
    <location>
        <begin position="357"/>
        <end position="370"/>
    </location>
</feature>
<dbReference type="AlphaFoldDB" id="A0A369JTZ8"/>
<feature type="compositionally biased region" description="Polar residues" evidence="1">
    <location>
        <begin position="75"/>
        <end position="85"/>
    </location>
</feature>
<feature type="region of interest" description="Disordered" evidence="1">
    <location>
        <begin position="403"/>
        <end position="425"/>
    </location>
</feature>
<keyword evidence="3" id="KW-1185">Reference proteome</keyword>
<organism evidence="2 3">
    <name type="scientific">Hypsizygus marmoreus</name>
    <name type="common">White beech mushroom</name>
    <name type="synonym">Agaricus marmoreus</name>
    <dbReference type="NCBI Taxonomy" id="39966"/>
    <lineage>
        <taxon>Eukaryota</taxon>
        <taxon>Fungi</taxon>
        <taxon>Dikarya</taxon>
        <taxon>Basidiomycota</taxon>
        <taxon>Agaricomycotina</taxon>
        <taxon>Agaricomycetes</taxon>
        <taxon>Agaricomycetidae</taxon>
        <taxon>Agaricales</taxon>
        <taxon>Tricholomatineae</taxon>
        <taxon>Lyophyllaceae</taxon>
        <taxon>Hypsizygus</taxon>
    </lineage>
</organism>
<comment type="caution">
    <text evidence="2">The sequence shown here is derived from an EMBL/GenBank/DDBJ whole genome shotgun (WGS) entry which is preliminary data.</text>
</comment>
<feature type="compositionally biased region" description="Pro residues" evidence="1">
    <location>
        <begin position="1"/>
        <end position="14"/>
    </location>
</feature>
<feature type="region of interest" description="Disordered" evidence="1">
    <location>
        <begin position="357"/>
        <end position="388"/>
    </location>
</feature>
<feature type="compositionally biased region" description="Basic and acidic residues" evidence="1">
    <location>
        <begin position="231"/>
        <end position="242"/>
    </location>
</feature>
<feature type="region of interest" description="Disordered" evidence="1">
    <location>
        <begin position="60"/>
        <end position="128"/>
    </location>
</feature>
<protein>
    <submittedName>
        <fullName evidence="2">Uncharacterized protein</fullName>
    </submittedName>
</protein>